<accession>A0A914YJE8</accession>
<keyword evidence="1" id="KW-0805">Transcription regulation</keyword>
<name>A0A914YJE8_9BILA</name>
<dbReference type="AlphaFoldDB" id="A0A914YJE8"/>
<evidence type="ECO:0000313" key="6">
    <source>
        <dbReference type="WBParaSite" id="PSU_v2.g17440.t1"/>
    </source>
</evidence>
<dbReference type="Pfam" id="PF00104">
    <property type="entry name" value="Hormone_recep"/>
    <property type="match status" value="1"/>
</dbReference>
<evidence type="ECO:0000256" key="2">
    <source>
        <dbReference type="ARBA" id="ARBA00023163"/>
    </source>
</evidence>
<protein>
    <submittedName>
        <fullName evidence="6">NR LBD domain-containing protein</fullName>
    </submittedName>
</protein>
<proteinExistence type="predicted"/>
<evidence type="ECO:0000259" key="4">
    <source>
        <dbReference type="PROSITE" id="PS51843"/>
    </source>
</evidence>
<reference evidence="6" key="1">
    <citation type="submission" date="2022-11" db="UniProtKB">
        <authorList>
            <consortium name="WormBaseParasite"/>
        </authorList>
    </citation>
    <scope>IDENTIFICATION</scope>
</reference>
<dbReference type="InterPro" id="IPR000536">
    <property type="entry name" value="Nucl_hrmn_rcpt_lig-bd"/>
</dbReference>
<dbReference type="InterPro" id="IPR035500">
    <property type="entry name" value="NHR-like_dom_sf"/>
</dbReference>
<feature type="domain" description="NR LBD" evidence="4">
    <location>
        <begin position="1"/>
        <end position="98"/>
    </location>
</feature>
<dbReference type="SUPFAM" id="SSF48508">
    <property type="entry name" value="Nuclear receptor ligand-binding domain"/>
    <property type="match status" value="1"/>
</dbReference>
<sequence>MELDESEFALLSALCVFTTRGSILNPSVVNDIQEVYASALQNYLKVMRVNGKSAFDELILKLGDLAAIVAYKSEKVMFLFHFVVVSLFFFPFSEAIISPHIKENPINHSCLNNKECSDWLNPIYPPYTFVCCTTITCNDFPSKHYIVTSGCAPEIYCRFNLTVSNETLFAVTMPKSRWEGYDQNMVGSCDATRQIIGGLPSLIQKNETSAKIPREVSSFPPPEVQCNCSNEQKCCVRVKCVDGSQRGEIFYKVEPLCQEICPLFSTRVYEEFDIYFPVEDWYKQEQYQQSQGAPSVLNSCRETRYFLNWLLN</sequence>
<keyword evidence="5" id="KW-1185">Reference proteome</keyword>
<dbReference type="WBParaSite" id="PSU_v2.g17440.t1">
    <property type="protein sequence ID" value="PSU_v2.g17440.t1"/>
    <property type="gene ID" value="PSU_v2.g17440"/>
</dbReference>
<keyword evidence="2" id="KW-0804">Transcription</keyword>
<keyword evidence="3" id="KW-0675">Receptor</keyword>
<dbReference type="PROSITE" id="PS51843">
    <property type="entry name" value="NR_LBD"/>
    <property type="match status" value="1"/>
</dbReference>
<evidence type="ECO:0000256" key="1">
    <source>
        <dbReference type="ARBA" id="ARBA00023015"/>
    </source>
</evidence>
<dbReference type="InterPro" id="IPR001723">
    <property type="entry name" value="Nuclear_hrmn_rcpt"/>
</dbReference>
<dbReference type="Gene3D" id="1.10.565.10">
    <property type="entry name" value="Retinoid X Receptor"/>
    <property type="match status" value="1"/>
</dbReference>
<dbReference type="Proteomes" id="UP000887577">
    <property type="component" value="Unplaced"/>
</dbReference>
<evidence type="ECO:0000256" key="3">
    <source>
        <dbReference type="ARBA" id="ARBA00023170"/>
    </source>
</evidence>
<dbReference type="PRINTS" id="PR00398">
    <property type="entry name" value="STRDHORMONER"/>
</dbReference>
<organism evidence="5 6">
    <name type="scientific">Panagrolaimus superbus</name>
    <dbReference type="NCBI Taxonomy" id="310955"/>
    <lineage>
        <taxon>Eukaryota</taxon>
        <taxon>Metazoa</taxon>
        <taxon>Ecdysozoa</taxon>
        <taxon>Nematoda</taxon>
        <taxon>Chromadorea</taxon>
        <taxon>Rhabditida</taxon>
        <taxon>Tylenchina</taxon>
        <taxon>Panagrolaimomorpha</taxon>
        <taxon>Panagrolaimoidea</taxon>
        <taxon>Panagrolaimidae</taxon>
        <taxon>Panagrolaimus</taxon>
    </lineage>
</organism>
<evidence type="ECO:0000313" key="5">
    <source>
        <dbReference type="Proteomes" id="UP000887577"/>
    </source>
</evidence>